<evidence type="ECO:0000313" key="3">
    <source>
        <dbReference type="Proteomes" id="UP000030764"/>
    </source>
</evidence>
<dbReference type="EMBL" id="KL364066">
    <property type="protein sequence ID" value="KFD44937.1"/>
    <property type="molecule type" value="Genomic_DNA"/>
</dbReference>
<dbReference type="Proteomes" id="UP000030764">
    <property type="component" value="Unassembled WGS sequence"/>
</dbReference>
<keyword evidence="3" id="KW-1185">Reference proteome</keyword>
<name>A0A085MPV5_9BILA</name>
<proteinExistence type="predicted"/>
<evidence type="ECO:0000313" key="2">
    <source>
        <dbReference type="EMBL" id="KFD59251.1"/>
    </source>
</evidence>
<dbReference type="Proteomes" id="UP000030758">
    <property type="component" value="Unassembled WGS sequence"/>
</dbReference>
<feature type="non-terminal residue" evidence="2">
    <location>
        <position position="175"/>
    </location>
</feature>
<organism evidence="2">
    <name type="scientific">Trichuris suis</name>
    <name type="common">pig whipworm</name>
    <dbReference type="NCBI Taxonomy" id="68888"/>
    <lineage>
        <taxon>Eukaryota</taxon>
        <taxon>Metazoa</taxon>
        <taxon>Ecdysozoa</taxon>
        <taxon>Nematoda</taxon>
        <taxon>Enoplea</taxon>
        <taxon>Dorylaimia</taxon>
        <taxon>Trichinellida</taxon>
        <taxon>Trichuridae</taxon>
        <taxon>Trichuris</taxon>
    </lineage>
</organism>
<reference evidence="2 3" key="1">
    <citation type="journal article" date="2014" name="Nat. Genet.">
        <title>Genome and transcriptome of the porcine whipworm Trichuris suis.</title>
        <authorList>
            <person name="Jex A.R."/>
            <person name="Nejsum P."/>
            <person name="Schwarz E.M."/>
            <person name="Hu L."/>
            <person name="Young N.D."/>
            <person name="Hall R.S."/>
            <person name="Korhonen P.K."/>
            <person name="Liao S."/>
            <person name="Thamsborg S."/>
            <person name="Xia J."/>
            <person name="Xu P."/>
            <person name="Wang S."/>
            <person name="Scheerlinck J.P."/>
            <person name="Hofmann A."/>
            <person name="Sternberg P.W."/>
            <person name="Wang J."/>
            <person name="Gasser R.B."/>
        </authorList>
    </citation>
    <scope>NUCLEOTIDE SEQUENCE [LARGE SCALE GENOMIC DNA]</scope>
    <source>
        <strain evidence="2">DCEP-RM93F</strain>
        <strain evidence="1">DCEP-RM93M</strain>
    </source>
</reference>
<dbReference type="EMBL" id="KL368362">
    <property type="protein sequence ID" value="KFD59251.1"/>
    <property type="molecule type" value="Genomic_DNA"/>
</dbReference>
<sequence length="175" mass="19887">LFFKRNFARGELSQFQSLAQARNEGGVSEADVEFCREHLQALHDDFTRRFQDILSMVISDWVISPLTNVDDEEISLQEELLELQSNVELKPRLSQGYQQFWLQKEVSVLYPGVWGACRYGPAHEEAQSAARGQTRRSASAGYLDQVQHRQASSVASGQPKQLSLTSRKIWTNKSV</sequence>
<evidence type="ECO:0000313" key="1">
    <source>
        <dbReference type="EMBL" id="KFD44937.1"/>
    </source>
</evidence>
<protein>
    <submittedName>
        <fullName evidence="2">Uncharacterized protein</fullName>
    </submittedName>
</protein>
<dbReference type="AlphaFoldDB" id="A0A085MPV5"/>
<gene>
    <name evidence="1" type="ORF">M513_14186</name>
    <name evidence="2" type="ORF">M514_14186</name>
</gene>
<accession>A0A085MPV5</accession>
<feature type="non-terminal residue" evidence="2">
    <location>
        <position position="1"/>
    </location>
</feature>